<evidence type="ECO:0000313" key="2">
    <source>
        <dbReference type="EMBL" id="MDT0452623.1"/>
    </source>
</evidence>
<feature type="compositionally biased region" description="Low complexity" evidence="1">
    <location>
        <begin position="192"/>
        <end position="204"/>
    </location>
</feature>
<organism evidence="2 3">
    <name type="scientific">Streptomyces hesseae</name>
    <dbReference type="NCBI Taxonomy" id="3075519"/>
    <lineage>
        <taxon>Bacteria</taxon>
        <taxon>Bacillati</taxon>
        <taxon>Actinomycetota</taxon>
        <taxon>Actinomycetes</taxon>
        <taxon>Kitasatosporales</taxon>
        <taxon>Streptomycetaceae</taxon>
        <taxon>Streptomyces</taxon>
    </lineage>
</organism>
<reference evidence="2" key="1">
    <citation type="submission" date="2024-05" db="EMBL/GenBank/DDBJ databases">
        <title>30 novel species of actinomycetes from the DSMZ collection.</title>
        <authorList>
            <person name="Nouioui I."/>
        </authorList>
    </citation>
    <scope>NUCLEOTIDE SEQUENCE</scope>
    <source>
        <strain evidence="2">DSM 40473</strain>
    </source>
</reference>
<evidence type="ECO:0000313" key="3">
    <source>
        <dbReference type="Proteomes" id="UP001180531"/>
    </source>
</evidence>
<comment type="caution">
    <text evidence="2">The sequence shown here is derived from an EMBL/GenBank/DDBJ whole genome shotgun (WGS) entry which is preliminary data.</text>
</comment>
<gene>
    <name evidence="2" type="ORF">RM609_26540</name>
</gene>
<feature type="compositionally biased region" description="Pro residues" evidence="1">
    <location>
        <begin position="276"/>
        <end position="290"/>
    </location>
</feature>
<keyword evidence="3" id="KW-1185">Reference proteome</keyword>
<feature type="compositionally biased region" description="Low complexity" evidence="1">
    <location>
        <begin position="407"/>
        <end position="422"/>
    </location>
</feature>
<name>A0ABU2SUE7_9ACTN</name>
<feature type="region of interest" description="Disordered" evidence="1">
    <location>
        <begin position="235"/>
        <end position="305"/>
    </location>
</feature>
<dbReference type="RefSeq" id="WP_311614094.1">
    <property type="nucleotide sequence ID" value="NZ_JAVRFI010000021.1"/>
</dbReference>
<feature type="compositionally biased region" description="Low complexity" evidence="1">
    <location>
        <begin position="235"/>
        <end position="246"/>
    </location>
</feature>
<evidence type="ECO:0000256" key="1">
    <source>
        <dbReference type="SAM" id="MobiDB-lite"/>
    </source>
</evidence>
<protein>
    <submittedName>
        <fullName evidence="2">Uncharacterized protein</fullName>
    </submittedName>
</protein>
<feature type="compositionally biased region" description="Polar residues" evidence="1">
    <location>
        <begin position="247"/>
        <end position="259"/>
    </location>
</feature>
<sequence length="453" mass="45795">MSDAEFQGKPHEALYAMVADAKPEHLHEVGKALKKAFADLDGISRDLKEHVGRVRLEGEGGDAFRKWGEQMVMQTTKLAHYVSSVGSAMDHASEGLTKARSSMPKPTGSVCFTDPEKERARLKAAETDRQHAVDAMRTLDSYYRTVQADLGRLEEPRFVLPPALQAAPEEGWERPYEASPSSGHATDGGSFGSPSSHAVGGSGGAAFAAPHVDSAATGALLPGTVGHGSVGAGAATAPGAGSTSGTNVDSTTVLPSSHTLVPAPDPVQHHGGAPAPQGPGGPPPVLPPMPGGLTMPRGAGLPRPDEGIVGGLPARPGGGAVTAKLPRGTVVGDERGLPGRGPMGAGGYPGAAVGMPGAHGIGVGRRSASEPGGVVGSPRGSVSEQALSRARSEFTQGGSGLVRGTQAPGAVPHVGAVAPGAARRSTGGRPSYLTEDEETWTGGRRNTVPPVIE</sequence>
<dbReference type="Proteomes" id="UP001180531">
    <property type="component" value="Unassembled WGS sequence"/>
</dbReference>
<feature type="region of interest" description="Disordered" evidence="1">
    <location>
        <begin position="168"/>
        <end position="204"/>
    </location>
</feature>
<dbReference type="EMBL" id="JAVRFI010000021">
    <property type="protein sequence ID" value="MDT0452623.1"/>
    <property type="molecule type" value="Genomic_DNA"/>
</dbReference>
<feature type="region of interest" description="Disordered" evidence="1">
    <location>
        <begin position="394"/>
        <end position="453"/>
    </location>
</feature>
<accession>A0ABU2SUE7</accession>
<proteinExistence type="predicted"/>